<name>A0A8T9C7R4_9HELO</name>
<dbReference type="Proteomes" id="UP000469558">
    <property type="component" value="Unassembled WGS sequence"/>
</dbReference>
<keyword evidence="3" id="KW-1185">Reference proteome</keyword>
<comment type="caution">
    <text evidence="2">The sequence shown here is derived from an EMBL/GenBank/DDBJ whole genome shotgun (WGS) entry which is preliminary data.</text>
</comment>
<evidence type="ECO:0000313" key="3">
    <source>
        <dbReference type="Proteomes" id="UP000469558"/>
    </source>
</evidence>
<evidence type="ECO:0000313" key="2">
    <source>
        <dbReference type="EMBL" id="TVY73506.1"/>
    </source>
</evidence>
<gene>
    <name evidence="2" type="ORF">LSUE1_G006448</name>
</gene>
<feature type="region of interest" description="Disordered" evidence="1">
    <location>
        <begin position="1"/>
        <end position="29"/>
    </location>
</feature>
<organism evidence="2 3">
    <name type="scientific">Lachnellula suecica</name>
    <dbReference type="NCBI Taxonomy" id="602035"/>
    <lineage>
        <taxon>Eukaryota</taxon>
        <taxon>Fungi</taxon>
        <taxon>Dikarya</taxon>
        <taxon>Ascomycota</taxon>
        <taxon>Pezizomycotina</taxon>
        <taxon>Leotiomycetes</taxon>
        <taxon>Helotiales</taxon>
        <taxon>Lachnaceae</taxon>
        <taxon>Lachnellula</taxon>
    </lineage>
</organism>
<accession>A0A8T9C7R4</accession>
<evidence type="ECO:0000256" key="1">
    <source>
        <dbReference type="SAM" id="MobiDB-lite"/>
    </source>
</evidence>
<sequence>QSCDRDDENNKTSNGNDNSEDRAVTPRPMIKSPISTQLHLSTHSRWLQTVRKLLRSLSKGFVRDEEMLDLNITTTELQDPLAGVLSEAATTIIIAFFRTKAYHSEMRCLDAMGFQRRASRSKSCGAYVSALLVNWTKVLAKEAGDHVEVLREHPLHITADSRTRGVLSTLTIVSKEDAQQRPLISFVQRKQAIDKGLTCTELYTLLALAAKKLLAQPFVEDTTIYQVDMLSFYSHWVQRITANIPSLYLRSMIQGQRELVGRIEIWRGSCLNFLEEASQRQILQGIFECCELLCRNPCPSTTNPAAIQNPRKRKGIVENDKEIGGKRRRTSI</sequence>
<dbReference type="EMBL" id="QGMK01001061">
    <property type="protein sequence ID" value="TVY73506.1"/>
    <property type="molecule type" value="Genomic_DNA"/>
</dbReference>
<dbReference type="OrthoDB" id="3554253at2759"/>
<protein>
    <submittedName>
        <fullName evidence="2">Uncharacterized protein</fullName>
    </submittedName>
</protein>
<dbReference type="AlphaFoldDB" id="A0A8T9C7R4"/>
<reference evidence="2 3" key="1">
    <citation type="submission" date="2018-05" db="EMBL/GenBank/DDBJ databases">
        <title>Genome sequencing and assembly of the regulated plant pathogen Lachnellula willkommii and related sister species for the development of diagnostic species identification markers.</title>
        <authorList>
            <person name="Giroux E."/>
            <person name="Bilodeau G."/>
        </authorList>
    </citation>
    <scope>NUCLEOTIDE SEQUENCE [LARGE SCALE GENOMIC DNA]</scope>
    <source>
        <strain evidence="2 3">CBS 268.59</strain>
    </source>
</reference>
<proteinExistence type="predicted"/>
<feature type="non-terminal residue" evidence="2">
    <location>
        <position position="1"/>
    </location>
</feature>